<feature type="transmembrane region" description="Helical" evidence="1">
    <location>
        <begin position="220"/>
        <end position="246"/>
    </location>
</feature>
<gene>
    <name evidence="2" type="ORF">MchiMG62_15660</name>
</gene>
<feature type="transmembrane region" description="Helical" evidence="1">
    <location>
        <begin position="35"/>
        <end position="53"/>
    </location>
</feature>
<reference evidence="2 3" key="1">
    <citation type="submission" date="2019-06" db="EMBL/GenBank/DDBJ databases">
        <title>Complete genome sequence of Methanoculleus chikugoensis strain MG62.</title>
        <authorList>
            <person name="Asakawa S."/>
            <person name="Dianou D."/>
        </authorList>
    </citation>
    <scope>NUCLEOTIDE SEQUENCE [LARGE SCALE GENOMIC DNA]</scope>
    <source>
        <strain evidence="2 3">MG62</strain>
    </source>
</reference>
<name>A0ABM7H6G4_9EURY</name>
<feature type="transmembrane region" description="Helical" evidence="1">
    <location>
        <begin position="10"/>
        <end position="29"/>
    </location>
</feature>
<evidence type="ECO:0000313" key="2">
    <source>
        <dbReference type="EMBL" id="BBL68385.1"/>
    </source>
</evidence>
<organism evidence="2 3">
    <name type="scientific">Methanoculleus chikugoensis</name>
    <dbReference type="NCBI Taxonomy" id="118126"/>
    <lineage>
        <taxon>Archaea</taxon>
        <taxon>Methanobacteriati</taxon>
        <taxon>Methanobacteriota</taxon>
        <taxon>Stenosarchaea group</taxon>
        <taxon>Methanomicrobia</taxon>
        <taxon>Methanomicrobiales</taxon>
        <taxon>Methanomicrobiaceae</taxon>
        <taxon>Methanoculleus</taxon>
    </lineage>
</organism>
<keyword evidence="1" id="KW-0472">Membrane</keyword>
<feature type="transmembrane region" description="Helical" evidence="1">
    <location>
        <begin position="60"/>
        <end position="85"/>
    </location>
</feature>
<feature type="transmembrane region" description="Helical" evidence="1">
    <location>
        <begin position="97"/>
        <end position="120"/>
    </location>
</feature>
<proteinExistence type="predicted"/>
<evidence type="ECO:0008006" key="4">
    <source>
        <dbReference type="Google" id="ProtNLM"/>
    </source>
</evidence>
<dbReference type="EMBL" id="AP019781">
    <property type="protein sequence ID" value="BBL68385.1"/>
    <property type="molecule type" value="Genomic_DNA"/>
</dbReference>
<sequence>MELCAVGERFIGAVVGAVAIGAVLLLGRLEFFPDPVVTVTFLFGGGLVAGLLTPGSIRDGAVAGAVCGVIVALLIASAITLMSLVESSPQYPPPWMTFGFYALILTALLLPYNAVGGAAGTAVRNGVRRDGTSGAGERARWVGIGIGTGVIGGSSFVIAFLGPLILGPPLAGGFIAGYSAGPRPEDGLEAGLVAGLFGTGLFLIPFLWTASHTTGFVAGLAGMAAVALGLLFPLLGTAAGVAGAVVRASFGKEQDRNLRGPED</sequence>
<keyword evidence="3" id="KW-1185">Reference proteome</keyword>
<evidence type="ECO:0000313" key="3">
    <source>
        <dbReference type="Proteomes" id="UP000824969"/>
    </source>
</evidence>
<protein>
    <recommendedName>
        <fullName evidence="4">DUF5518 domain-containing protein</fullName>
    </recommendedName>
</protein>
<dbReference type="Proteomes" id="UP000824969">
    <property type="component" value="Chromosome"/>
</dbReference>
<accession>A0ABM7H6G4</accession>
<feature type="transmembrane region" description="Helical" evidence="1">
    <location>
        <begin position="141"/>
        <end position="167"/>
    </location>
</feature>
<keyword evidence="1" id="KW-1133">Transmembrane helix</keyword>
<keyword evidence="1" id="KW-0812">Transmembrane</keyword>
<evidence type="ECO:0000256" key="1">
    <source>
        <dbReference type="SAM" id="Phobius"/>
    </source>
</evidence>
<feature type="transmembrane region" description="Helical" evidence="1">
    <location>
        <begin position="187"/>
        <end position="208"/>
    </location>
</feature>